<dbReference type="EMBL" id="QBIY01013101">
    <property type="protein sequence ID" value="RXN11983.1"/>
    <property type="molecule type" value="Genomic_DNA"/>
</dbReference>
<accession>A0A498LWP5</accession>
<keyword evidence="3" id="KW-1185">Reference proteome</keyword>
<proteinExistence type="predicted"/>
<dbReference type="Proteomes" id="UP000290572">
    <property type="component" value="Unassembled WGS sequence"/>
</dbReference>
<dbReference type="GO" id="GO:0016740">
    <property type="term" value="F:transferase activity"/>
    <property type="evidence" value="ECO:0007669"/>
    <property type="project" value="UniProtKB-KW"/>
</dbReference>
<sequence>MASLFGSKPNFYPSPTNNNASFEIIMDGAGPRIVEDVKLSIILKNKSLLYEYGLLYGHVLHWSAERHCEEGADSCPPQENCELYYIKYDKLYLKSENLSKLLTSMDCRQLTQNLNYTEGS</sequence>
<comment type="caution">
    <text evidence="1">The sequence shown here is derived from an EMBL/GenBank/DDBJ whole genome shotgun (WGS) entry which is preliminary data.</text>
</comment>
<reference evidence="1 3" key="1">
    <citation type="submission" date="2018-03" db="EMBL/GenBank/DDBJ databases">
        <title>Draft genome sequence of Rohu Carp (Labeo rohita).</title>
        <authorList>
            <person name="Das P."/>
            <person name="Kushwaha B."/>
            <person name="Joshi C.G."/>
            <person name="Kumar D."/>
            <person name="Nagpure N.S."/>
            <person name="Sahoo L."/>
            <person name="Das S.P."/>
            <person name="Bit A."/>
            <person name="Patnaik S."/>
            <person name="Meher P.K."/>
            <person name="Jayasankar P."/>
            <person name="Koringa P.G."/>
            <person name="Patel N.V."/>
            <person name="Hinsu A.T."/>
            <person name="Kumar R."/>
            <person name="Pandey M."/>
            <person name="Agarwal S."/>
            <person name="Srivastava S."/>
            <person name="Singh M."/>
            <person name="Iquebal M.A."/>
            <person name="Jaiswal S."/>
            <person name="Angadi U.B."/>
            <person name="Kumar N."/>
            <person name="Raza M."/>
            <person name="Shah T.M."/>
            <person name="Rai A."/>
            <person name="Jena J.K."/>
        </authorList>
    </citation>
    <scope>NUCLEOTIDE SEQUENCE [LARGE SCALE GENOMIC DNA]</scope>
    <source>
        <strain evidence="1">DASCIFA01</strain>
        <tissue evidence="1">Testis</tissue>
    </source>
</reference>
<dbReference type="AlphaFoldDB" id="A0A498LWP5"/>
<dbReference type="EMBL" id="QBIY01012358">
    <property type="protein sequence ID" value="RXN25489.1"/>
    <property type="molecule type" value="Genomic_DNA"/>
</dbReference>
<gene>
    <name evidence="2" type="ORF">ROHU_021404</name>
    <name evidence="1" type="ORF">ROHU_029852</name>
</gene>
<protein>
    <submittedName>
        <fullName evidence="1">Glutamine gamma-glutamyltransferase</fullName>
    </submittedName>
</protein>
<organism evidence="1 3">
    <name type="scientific">Labeo rohita</name>
    <name type="common">Indian major carp</name>
    <name type="synonym">Cyprinus rohita</name>
    <dbReference type="NCBI Taxonomy" id="84645"/>
    <lineage>
        <taxon>Eukaryota</taxon>
        <taxon>Metazoa</taxon>
        <taxon>Chordata</taxon>
        <taxon>Craniata</taxon>
        <taxon>Vertebrata</taxon>
        <taxon>Euteleostomi</taxon>
        <taxon>Actinopterygii</taxon>
        <taxon>Neopterygii</taxon>
        <taxon>Teleostei</taxon>
        <taxon>Ostariophysi</taxon>
        <taxon>Cypriniformes</taxon>
        <taxon>Cyprinidae</taxon>
        <taxon>Labeoninae</taxon>
        <taxon>Labeonini</taxon>
        <taxon>Labeo</taxon>
    </lineage>
</organism>
<evidence type="ECO:0000313" key="2">
    <source>
        <dbReference type="EMBL" id="RXN25489.1"/>
    </source>
</evidence>
<evidence type="ECO:0000313" key="3">
    <source>
        <dbReference type="Proteomes" id="UP000290572"/>
    </source>
</evidence>
<keyword evidence="1" id="KW-0808">Transferase</keyword>
<name>A0A498LWP5_LABRO</name>
<dbReference type="STRING" id="84645.A0A498LWP5"/>
<evidence type="ECO:0000313" key="1">
    <source>
        <dbReference type="EMBL" id="RXN11983.1"/>
    </source>
</evidence>